<keyword evidence="2" id="KW-1185">Reference proteome</keyword>
<organism evidence="1 2">
    <name type="scientific">Calothrix parasitica NIES-267</name>
    <dbReference type="NCBI Taxonomy" id="1973488"/>
    <lineage>
        <taxon>Bacteria</taxon>
        <taxon>Bacillati</taxon>
        <taxon>Cyanobacteriota</taxon>
        <taxon>Cyanophyceae</taxon>
        <taxon>Nostocales</taxon>
        <taxon>Calotrichaceae</taxon>
        <taxon>Calothrix</taxon>
    </lineage>
</organism>
<proteinExistence type="predicted"/>
<dbReference type="AlphaFoldDB" id="A0A1Z4LYP3"/>
<dbReference type="EMBL" id="AP018227">
    <property type="protein sequence ID" value="BAY86271.1"/>
    <property type="molecule type" value="Genomic_DNA"/>
</dbReference>
<dbReference type="Proteomes" id="UP000218418">
    <property type="component" value="Chromosome"/>
</dbReference>
<evidence type="ECO:0000313" key="1">
    <source>
        <dbReference type="EMBL" id="BAY86271.1"/>
    </source>
</evidence>
<reference evidence="1 2" key="1">
    <citation type="submission" date="2017-06" db="EMBL/GenBank/DDBJ databases">
        <title>Genome sequencing of cyanobaciteial culture collection at National Institute for Environmental Studies (NIES).</title>
        <authorList>
            <person name="Hirose Y."/>
            <person name="Shimura Y."/>
            <person name="Fujisawa T."/>
            <person name="Nakamura Y."/>
            <person name="Kawachi M."/>
        </authorList>
    </citation>
    <scope>NUCLEOTIDE SEQUENCE [LARGE SCALE GENOMIC DNA]</scope>
    <source>
        <strain evidence="1 2">NIES-267</strain>
    </source>
</reference>
<gene>
    <name evidence="1" type="ORF">NIES267_57770</name>
</gene>
<dbReference type="OrthoDB" id="959334at2"/>
<evidence type="ECO:0000313" key="2">
    <source>
        <dbReference type="Proteomes" id="UP000218418"/>
    </source>
</evidence>
<sequence>MKNISECWFDDRKTVKIIKDRVGIIKDGSLLTEDNPTNFESRLSLCSLPEQFRKDGLKIIFSGEIKEIYPNERWASTPLKITDFEVVE</sequence>
<name>A0A1Z4LYP3_9CYAN</name>
<protein>
    <submittedName>
        <fullName evidence="1">Uncharacterized protein</fullName>
    </submittedName>
</protein>
<accession>A0A1Z4LYP3</accession>